<feature type="region of interest" description="Disordered" evidence="6">
    <location>
        <begin position="1"/>
        <end position="493"/>
    </location>
</feature>
<protein>
    <submittedName>
        <fullName evidence="10">RDD family protein</fullName>
    </submittedName>
</protein>
<evidence type="ECO:0000313" key="10">
    <source>
        <dbReference type="EMBL" id="MFF3339005.1"/>
    </source>
</evidence>
<accession>A0ABW6RBY8</accession>
<feature type="compositionally biased region" description="Low complexity" evidence="6">
    <location>
        <begin position="379"/>
        <end position="404"/>
    </location>
</feature>
<feature type="compositionally biased region" description="Gly residues" evidence="6">
    <location>
        <begin position="135"/>
        <end position="150"/>
    </location>
</feature>
<feature type="compositionally biased region" description="Gly residues" evidence="6">
    <location>
        <begin position="405"/>
        <end position="417"/>
    </location>
</feature>
<sequence length="665" mass="65939">MSAPTPASGDSSPTPGYYPDPSIPGYVRFWNGASWVPGTSRPAPPDGEAMPVAPAGAAVSTPTPAPSPSPSVEETGPVFFDEEPEGAHLHGSTPEPASAWQADTSRQTGFGGERDRRVSWGSATADAAAGNPSSGPGGESGSSGRQGSGGTSRSASGGSEDPRRAPAAPGHASGDQRRGGGGVDLRRTGGSSPEAASGAASGAPGERDARGTAADPSGGALPGVRKPGRTSPRDDGTVTIRALRRGDGESPRTAQADGTMAIRTMTPGAGRPQVPAQGQDSGQGHTPGGTPGRGHTAGQGHASGQGHAPGQAQPSGQGVPGQGVTPGQARTPGQAQPSGQGVPGRGVAPGQNQTPGQGHASGQPQASAQFHAGGHGQTPGQAEAPGRAPAPGRGSGSAQAPGQGRVPGQGNASGQGGRAAQAVGQGQVPGQGQPPSQRQAGAQAGGGVAAAAPVSAGAGGGAASWAQQVHQLAQPDRDEAGAPPVVPWKPPVSDPFLQAAQAQAAARPAGLAKRLAARLIDTAVLGAAVSAVAVPLVSATLAHIDEKIEAAKLSGETVTVWLLDGTTAGYLGIVLGAYLLIGVVYEVLPTAKWGRTLGKKLCRMHVRDIEAHEPPTFGAALRRWLVYGLLGVLAIGVVNAAWCLFDRPWRQCWHDKAARTFVAGD</sequence>
<name>A0ABW6RBY8_9ACTN</name>
<dbReference type="EMBL" id="JBIAPK010000002">
    <property type="protein sequence ID" value="MFF3339005.1"/>
    <property type="molecule type" value="Genomic_DNA"/>
</dbReference>
<comment type="caution">
    <text evidence="10">The sequence shown here is derived from an EMBL/GenBank/DDBJ whole genome shotgun (WGS) entry which is preliminary data.</text>
</comment>
<proteinExistence type="predicted"/>
<comment type="subcellular location">
    <subcellularLocation>
        <location evidence="1">Cell membrane</location>
        <topology evidence="1">Multi-pass membrane protein</topology>
    </subcellularLocation>
</comment>
<keyword evidence="4 7" id="KW-1133">Transmembrane helix</keyword>
<dbReference type="InterPro" id="IPR010432">
    <property type="entry name" value="RDD"/>
</dbReference>
<feature type="domain" description="RDD" evidence="8">
    <location>
        <begin position="509"/>
        <end position="658"/>
    </location>
</feature>
<keyword evidence="5 7" id="KW-0472">Membrane</keyword>
<feature type="compositionally biased region" description="Pro residues" evidence="6">
    <location>
        <begin position="484"/>
        <end position="493"/>
    </location>
</feature>
<feature type="transmembrane region" description="Helical" evidence="7">
    <location>
        <begin position="624"/>
        <end position="645"/>
    </location>
</feature>
<feature type="compositionally biased region" description="Low complexity" evidence="6">
    <location>
        <begin position="51"/>
        <end position="62"/>
    </location>
</feature>
<dbReference type="PANTHER" id="PTHR36115">
    <property type="entry name" value="PROLINE-RICH ANTIGEN HOMOLOG-RELATED"/>
    <property type="match status" value="1"/>
</dbReference>
<evidence type="ECO:0000256" key="6">
    <source>
        <dbReference type="SAM" id="MobiDB-lite"/>
    </source>
</evidence>
<dbReference type="Proteomes" id="UP001601976">
    <property type="component" value="Unassembled WGS sequence"/>
</dbReference>
<feature type="transmembrane region" description="Helical" evidence="7">
    <location>
        <begin position="523"/>
        <end position="544"/>
    </location>
</feature>
<dbReference type="Pfam" id="PF06271">
    <property type="entry name" value="RDD"/>
    <property type="match status" value="1"/>
</dbReference>
<gene>
    <name evidence="10" type="ORF">ACFYWW_09720</name>
</gene>
<evidence type="ECO:0000313" key="11">
    <source>
        <dbReference type="Proteomes" id="UP001601976"/>
    </source>
</evidence>
<keyword evidence="11" id="KW-1185">Reference proteome</keyword>
<evidence type="ECO:0000256" key="5">
    <source>
        <dbReference type="ARBA" id="ARBA00023136"/>
    </source>
</evidence>
<reference evidence="10 11" key="1">
    <citation type="submission" date="2024-10" db="EMBL/GenBank/DDBJ databases">
        <title>The Natural Products Discovery Center: Release of the First 8490 Sequenced Strains for Exploring Actinobacteria Biosynthetic Diversity.</title>
        <authorList>
            <person name="Kalkreuter E."/>
            <person name="Kautsar S.A."/>
            <person name="Yang D."/>
            <person name="Bader C.D."/>
            <person name="Teijaro C.N."/>
            <person name="Fluegel L."/>
            <person name="Davis C.M."/>
            <person name="Simpson J.R."/>
            <person name="Lauterbach L."/>
            <person name="Steele A.D."/>
            <person name="Gui C."/>
            <person name="Meng S."/>
            <person name="Li G."/>
            <person name="Viehrig K."/>
            <person name="Ye F."/>
            <person name="Su P."/>
            <person name="Kiefer A.F."/>
            <person name="Nichols A."/>
            <person name="Cepeda A.J."/>
            <person name="Yan W."/>
            <person name="Fan B."/>
            <person name="Jiang Y."/>
            <person name="Adhikari A."/>
            <person name="Zheng C.-J."/>
            <person name="Schuster L."/>
            <person name="Cowan T.M."/>
            <person name="Smanski M.J."/>
            <person name="Chevrette M.G."/>
            <person name="De Carvalho L.P.S."/>
            <person name="Shen B."/>
        </authorList>
    </citation>
    <scope>NUCLEOTIDE SEQUENCE [LARGE SCALE GENOMIC DNA]</scope>
    <source>
        <strain evidence="10 11">NPDC003029</strain>
    </source>
</reference>
<evidence type="ECO:0000256" key="1">
    <source>
        <dbReference type="ARBA" id="ARBA00004651"/>
    </source>
</evidence>
<evidence type="ECO:0000259" key="8">
    <source>
        <dbReference type="Pfam" id="PF06271"/>
    </source>
</evidence>
<keyword evidence="2" id="KW-1003">Cell membrane</keyword>
<feature type="compositionally biased region" description="Low complexity" evidence="6">
    <location>
        <begin position="188"/>
        <end position="204"/>
    </location>
</feature>
<organism evidence="10 11">
    <name type="scientific">Streptomyces flavidovirens</name>
    <dbReference type="NCBI Taxonomy" id="67298"/>
    <lineage>
        <taxon>Bacteria</taxon>
        <taxon>Bacillati</taxon>
        <taxon>Actinomycetota</taxon>
        <taxon>Actinomycetes</taxon>
        <taxon>Kitasatosporales</taxon>
        <taxon>Streptomycetaceae</taxon>
        <taxon>Streptomyces</taxon>
    </lineage>
</organism>
<dbReference type="InterPro" id="IPR018929">
    <property type="entry name" value="DUF2510"/>
</dbReference>
<dbReference type="PANTHER" id="PTHR36115:SF4">
    <property type="entry name" value="MEMBRANE PROTEIN"/>
    <property type="match status" value="1"/>
</dbReference>
<feature type="compositionally biased region" description="Gly residues" evidence="6">
    <location>
        <begin position="285"/>
        <end position="303"/>
    </location>
</feature>
<dbReference type="RefSeq" id="WP_387894899.1">
    <property type="nucleotide sequence ID" value="NZ_JBIAPK010000002.1"/>
</dbReference>
<feature type="compositionally biased region" description="Low complexity" evidence="6">
    <location>
        <begin position="418"/>
        <end position="442"/>
    </location>
</feature>
<evidence type="ECO:0000256" key="4">
    <source>
        <dbReference type="ARBA" id="ARBA00022989"/>
    </source>
</evidence>
<evidence type="ECO:0000256" key="2">
    <source>
        <dbReference type="ARBA" id="ARBA00022475"/>
    </source>
</evidence>
<evidence type="ECO:0000259" key="9">
    <source>
        <dbReference type="Pfam" id="PF10708"/>
    </source>
</evidence>
<dbReference type="Pfam" id="PF10708">
    <property type="entry name" value="DUF2510"/>
    <property type="match status" value="1"/>
</dbReference>
<feature type="compositionally biased region" description="Low complexity" evidence="6">
    <location>
        <begin position="304"/>
        <end position="329"/>
    </location>
</feature>
<feature type="compositionally biased region" description="Polar residues" evidence="6">
    <location>
        <begin position="350"/>
        <end position="368"/>
    </location>
</feature>
<dbReference type="InterPro" id="IPR051791">
    <property type="entry name" value="Pra-immunoreactive"/>
</dbReference>
<keyword evidence="3 7" id="KW-0812">Transmembrane</keyword>
<evidence type="ECO:0000256" key="3">
    <source>
        <dbReference type="ARBA" id="ARBA00022692"/>
    </source>
</evidence>
<feature type="domain" description="DUF2510" evidence="9">
    <location>
        <begin position="15"/>
        <end position="46"/>
    </location>
</feature>
<feature type="transmembrane region" description="Helical" evidence="7">
    <location>
        <begin position="565"/>
        <end position="585"/>
    </location>
</feature>
<evidence type="ECO:0000256" key="7">
    <source>
        <dbReference type="SAM" id="Phobius"/>
    </source>
</evidence>